<evidence type="ECO:0000313" key="2">
    <source>
        <dbReference type="Proteomes" id="UP001321473"/>
    </source>
</evidence>
<protein>
    <submittedName>
        <fullName evidence="1">Uncharacterized protein</fullName>
    </submittedName>
</protein>
<dbReference type="Proteomes" id="UP001321473">
    <property type="component" value="Unassembled WGS sequence"/>
</dbReference>
<reference evidence="1 2" key="1">
    <citation type="journal article" date="2023" name="Arcadia Sci">
        <title>De novo assembly of a long-read Amblyomma americanum tick genome.</title>
        <authorList>
            <person name="Chou S."/>
            <person name="Poskanzer K.E."/>
            <person name="Rollins M."/>
            <person name="Thuy-Boun P.S."/>
        </authorList>
    </citation>
    <scope>NUCLEOTIDE SEQUENCE [LARGE SCALE GENOMIC DNA]</scope>
    <source>
        <strain evidence="1">F_SG_1</strain>
        <tissue evidence="1">Salivary glands</tissue>
    </source>
</reference>
<name>A0AAQ4E340_AMBAM</name>
<dbReference type="EMBL" id="JARKHS020023082">
    <property type="protein sequence ID" value="KAK8769108.1"/>
    <property type="molecule type" value="Genomic_DNA"/>
</dbReference>
<sequence>MTSALLKCQTDADCNSPKRCVEHFNYASNSNCENVKYCINVSNTSCSCKAGYTCRLKDCPASPYECLILENQDTRCGGSQGPTCSTTEICGYKTTGLVCVKCPCYGTHKAVCVTRKPTVTPCGDNSIVIVNKNDGTYTCDGCASAVSVLTG</sequence>
<gene>
    <name evidence="1" type="ORF">V5799_014413</name>
</gene>
<organism evidence="1 2">
    <name type="scientific">Amblyomma americanum</name>
    <name type="common">Lone star tick</name>
    <dbReference type="NCBI Taxonomy" id="6943"/>
    <lineage>
        <taxon>Eukaryota</taxon>
        <taxon>Metazoa</taxon>
        <taxon>Ecdysozoa</taxon>
        <taxon>Arthropoda</taxon>
        <taxon>Chelicerata</taxon>
        <taxon>Arachnida</taxon>
        <taxon>Acari</taxon>
        <taxon>Parasitiformes</taxon>
        <taxon>Ixodida</taxon>
        <taxon>Ixodoidea</taxon>
        <taxon>Ixodidae</taxon>
        <taxon>Amblyomminae</taxon>
        <taxon>Amblyomma</taxon>
    </lineage>
</organism>
<accession>A0AAQ4E340</accession>
<comment type="caution">
    <text evidence="1">The sequence shown here is derived from an EMBL/GenBank/DDBJ whole genome shotgun (WGS) entry which is preliminary data.</text>
</comment>
<dbReference type="AlphaFoldDB" id="A0AAQ4E340"/>
<evidence type="ECO:0000313" key="1">
    <source>
        <dbReference type="EMBL" id="KAK8769108.1"/>
    </source>
</evidence>
<keyword evidence="2" id="KW-1185">Reference proteome</keyword>
<proteinExistence type="predicted"/>